<dbReference type="SUPFAM" id="SSF46785">
    <property type="entry name" value="Winged helix' DNA-binding domain"/>
    <property type="match status" value="1"/>
</dbReference>
<dbReference type="InterPro" id="IPR005650">
    <property type="entry name" value="BlaI_family"/>
</dbReference>
<organism evidence="5">
    <name type="scientific">Solibacter usitatus (strain Ellin6076)</name>
    <dbReference type="NCBI Taxonomy" id="234267"/>
    <lineage>
        <taxon>Bacteria</taxon>
        <taxon>Pseudomonadati</taxon>
        <taxon>Acidobacteriota</taxon>
        <taxon>Terriglobia</taxon>
        <taxon>Bryobacterales</taxon>
        <taxon>Solibacteraceae</taxon>
        <taxon>Candidatus Solibacter</taxon>
    </lineage>
</organism>
<dbReference type="STRING" id="234267.Acid_1488"/>
<evidence type="ECO:0000313" key="5">
    <source>
        <dbReference type="EMBL" id="ABJ82480.1"/>
    </source>
</evidence>
<dbReference type="Gene3D" id="1.10.10.10">
    <property type="entry name" value="Winged helix-like DNA-binding domain superfamily/Winged helix DNA-binding domain"/>
    <property type="match status" value="1"/>
</dbReference>
<dbReference type="KEGG" id="sus:Acid_1488"/>
<accession>Q028S2</accession>
<dbReference type="InterPro" id="IPR036390">
    <property type="entry name" value="WH_DNA-bd_sf"/>
</dbReference>
<protein>
    <submittedName>
        <fullName evidence="5">Transcriptional repressor, CopY family</fullName>
    </submittedName>
</protein>
<keyword evidence="3" id="KW-0238">DNA-binding</keyword>
<proteinExistence type="inferred from homology"/>
<dbReference type="PIRSF" id="PIRSF019455">
    <property type="entry name" value="CopR_AtkY"/>
    <property type="match status" value="1"/>
</dbReference>
<evidence type="ECO:0000256" key="3">
    <source>
        <dbReference type="ARBA" id="ARBA00023125"/>
    </source>
</evidence>
<evidence type="ECO:0000256" key="2">
    <source>
        <dbReference type="ARBA" id="ARBA00023015"/>
    </source>
</evidence>
<dbReference type="GO" id="GO:0045892">
    <property type="term" value="P:negative regulation of DNA-templated transcription"/>
    <property type="evidence" value="ECO:0007669"/>
    <property type="project" value="InterPro"/>
</dbReference>
<comment type="similarity">
    <text evidence="1">Belongs to the BlaI transcriptional regulatory family.</text>
</comment>
<dbReference type="HOGENOM" id="CLU_119090_1_2_0"/>
<keyword evidence="2" id="KW-0805">Transcription regulation</keyword>
<dbReference type="GO" id="GO:0003677">
    <property type="term" value="F:DNA binding"/>
    <property type="evidence" value="ECO:0007669"/>
    <property type="project" value="UniProtKB-KW"/>
</dbReference>
<name>Q028S2_SOLUE</name>
<dbReference type="EMBL" id="CP000473">
    <property type="protein sequence ID" value="ABJ82480.1"/>
    <property type="molecule type" value="Genomic_DNA"/>
</dbReference>
<dbReference type="InterPro" id="IPR036388">
    <property type="entry name" value="WH-like_DNA-bd_sf"/>
</dbReference>
<dbReference type="OrthoDB" id="122824at2"/>
<dbReference type="InParanoid" id="Q028S2"/>
<evidence type="ECO:0000256" key="1">
    <source>
        <dbReference type="ARBA" id="ARBA00011046"/>
    </source>
</evidence>
<dbReference type="eggNOG" id="COG3682">
    <property type="taxonomic scope" value="Bacteria"/>
</dbReference>
<evidence type="ECO:0000256" key="4">
    <source>
        <dbReference type="ARBA" id="ARBA00023163"/>
    </source>
</evidence>
<gene>
    <name evidence="5" type="ordered locus">Acid_1488</name>
</gene>
<sequence length="137" mass="15675" precursor="true">MIGLFKNRTPAPQPLGPLEITLMEILWTGGEGNVRDVIERLGRPLAYTTVMTTLDRLYKKGLLARRKSERAFIYSAALTREEWEQKRAGDFVAGFLSPELLISCLVDAVGQHDKALLDELERKIKLKRRELDRKVRP</sequence>
<dbReference type="AlphaFoldDB" id="Q028S2"/>
<reference evidence="5" key="1">
    <citation type="submission" date="2006-10" db="EMBL/GenBank/DDBJ databases">
        <title>Complete sequence of Solibacter usitatus Ellin6076.</title>
        <authorList>
            <consortium name="US DOE Joint Genome Institute"/>
            <person name="Copeland A."/>
            <person name="Lucas S."/>
            <person name="Lapidus A."/>
            <person name="Barry K."/>
            <person name="Detter J.C."/>
            <person name="Glavina del Rio T."/>
            <person name="Hammon N."/>
            <person name="Israni S."/>
            <person name="Dalin E."/>
            <person name="Tice H."/>
            <person name="Pitluck S."/>
            <person name="Thompson L.S."/>
            <person name="Brettin T."/>
            <person name="Bruce D."/>
            <person name="Han C."/>
            <person name="Tapia R."/>
            <person name="Gilna P."/>
            <person name="Schmutz J."/>
            <person name="Larimer F."/>
            <person name="Land M."/>
            <person name="Hauser L."/>
            <person name="Kyrpides N."/>
            <person name="Mikhailova N."/>
            <person name="Janssen P.H."/>
            <person name="Kuske C.R."/>
            <person name="Richardson P."/>
        </authorList>
    </citation>
    <scope>NUCLEOTIDE SEQUENCE</scope>
    <source>
        <strain evidence="5">Ellin6076</strain>
    </source>
</reference>
<dbReference type="Pfam" id="PF03965">
    <property type="entry name" value="Penicillinase_R"/>
    <property type="match status" value="1"/>
</dbReference>
<keyword evidence="4" id="KW-0804">Transcription</keyword>